<name>A0A2P2NTR1_RHIMU</name>
<dbReference type="EMBL" id="GGEC01065346">
    <property type="protein sequence ID" value="MBX45830.1"/>
    <property type="molecule type" value="Transcribed_RNA"/>
</dbReference>
<sequence>MGCDWPRSQKSDSDSSTHGGCDSFTVLAASCSLHDGGSSQ</sequence>
<evidence type="ECO:0000313" key="1">
    <source>
        <dbReference type="EMBL" id="MBX45830.1"/>
    </source>
</evidence>
<dbReference type="AlphaFoldDB" id="A0A2P2NTR1"/>
<organism evidence="1">
    <name type="scientific">Rhizophora mucronata</name>
    <name type="common">Asiatic mangrove</name>
    <dbReference type="NCBI Taxonomy" id="61149"/>
    <lineage>
        <taxon>Eukaryota</taxon>
        <taxon>Viridiplantae</taxon>
        <taxon>Streptophyta</taxon>
        <taxon>Embryophyta</taxon>
        <taxon>Tracheophyta</taxon>
        <taxon>Spermatophyta</taxon>
        <taxon>Magnoliopsida</taxon>
        <taxon>eudicotyledons</taxon>
        <taxon>Gunneridae</taxon>
        <taxon>Pentapetalae</taxon>
        <taxon>rosids</taxon>
        <taxon>fabids</taxon>
        <taxon>Malpighiales</taxon>
        <taxon>Rhizophoraceae</taxon>
        <taxon>Rhizophora</taxon>
    </lineage>
</organism>
<protein>
    <submittedName>
        <fullName evidence="1">Uncharacterized protein</fullName>
    </submittedName>
</protein>
<reference evidence="1" key="1">
    <citation type="submission" date="2018-02" db="EMBL/GenBank/DDBJ databases">
        <title>Rhizophora mucronata_Transcriptome.</title>
        <authorList>
            <person name="Meera S.P."/>
            <person name="Sreeshan A."/>
            <person name="Augustine A."/>
        </authorList>
    </citation>
    <scope>NUCLEOTIDE SEQUENCE</scope>
    <source>
        <tissue evidence="1">Leaf</tissue>
    </source>
</reference>
<accession>A0A2P2NTR1</accession>
<proteinExistence type="predicted"/>